<dbReference type="EMBL" id="JBHRTB010000010">
    <property type="protein sequence ID" value="MFC3141576.1"/>
    <property type="molecule type" value="Genomic_DNA"/>
</dbReference>
<accession>A0ABV7GMN9</accession>
<protein>
    <recommendedName>
        <fullName evidence="3">Monooxygenase</fullName>
    </recommendedName>
</protein>
<dbReference type="InterPro" id="IPR011008">
    <property type="entry name" value="Dimeric_a/b-barrel"/>
</dbReference>
<organism evidence="1 2">
    <name type="scientific">Psychromarinibacter halotolerans</name>
    <dbReference type="NCBI Taxonomy" id="1775175"/>
    <lineage>
        <taxon>Bacteria</taxon>
        <taxon>Pseudomonadati</taxon>
        <taxon>Pseudomonadota</taxon>
        <taxon>Alphaproteobacteria</taxon>
        <taxon>Rhodobacterales</taxon>
        <taxon>Paracoccaceae</taxon>
        <taxon>Psychromarinibacter</taxon>
    </lineage>
</organism>
<evidence type="ECO:0000313" key="1">
    <source>
        <dbReference type="EMBL" id="MFC3141576.1"/>
    </source>
</evidence>
<sequence length="107" mass="12173">MLMEIVTFDLRPGMTRDEVMEGARKVAPKWRAVPELVRKSFFYDPEANTAGAVYQWSDPAAADRWHDAAWRQSVRDAYGSEPRVQRLQMTLIADNEVGKTEEFAAPA</sequence>
<evidence type="ECO:0000313" key="2">
    <source>
        <dbReference type="Proteomes" id="UP001595632"/>
    </source>
</evidence>
<gene>
    <name evidence="1" type="ORF">ACFOGP_02600</name>
</gene>
<evidence type="ECO:0008006" key="3">
    <source>
        <dbReference type="Google" id="ProtNLM"/>
    </source>
</evidence>
<dbReference type="SUPFAM" id="SSF54909">
    <property type="entry name" value="Dimeric alpha+beta barrel"/>
    <property type="match status" value="1"/>
</dbReference>
<keyword evidence="2" id="KW-1185">Reference proteome</keyword>
<dbReference type="Proteomes" id="UP001595632">
    <property type="component" value="Unassembled WGS sequence"/>
</dbReference>
<name>A0ABV7GMN9_9RHOB</name>
<dbReference type="RefSeq" id="WP_275632166.1">
    <property type="nucleotide sequence ID" value="NZ_JARGYD010000002.1"/>
</dbReference>
<comment type="caution">
    <text evidence="1">The sequence shown here is derived from an EMBL/GenBank/DDBJ whole genome shotgun (WGS) entry which is preliminary data.</text>
</comment>
<dbReference type="Gene3D" id="3.30.70.100">
    <property type="match status" value="1"/>
</dbReference>
<proteinExistence type="predicted"/>
<reference evidence="2" key="1">
    <citation type="journal article" date="2019" name="Int. J. Syst. Evol. Microbiol.">
        <title>The Global Catalogue of Microorganisms (GCM) 10K type strain sequencing project: providing services to taxonomists for standard genome sequencing and annotation.</title>
        <authorList>
            <consortium name="The Broad Institute Genomics Platform"/>
            <consortium name="The Broad Institute Genome Sequencing Center for Infectious Disease"/>
            <person name="Wu L."/>
            <person name="Ma J."/>
        </authorList>
    </citation>
    <scope>NUCLEOTIDE SEQUENCE [LARGE SCALE GENOMIC DNA]</scope>
    <source>
        <strain evidence="2">KCTC 52366</strain>
    </source>
</reference>